<gene>
    <name evidence="1" type="ORF">GUITHDRAFT_135155</name>
</gene>
<reference evidence="2" key="3">
    <citation type="submission" date="2016-03" db="UniProtKB">
        <authorList>
            <consortium name="EnsemblProtists"/>
        </authorList>
    </citation>
    <scope>IDENTIFICATION</scope>
</reference>
<dbReference type="PANTHER" id="PTHR35550:SF2">
    <property type="entry name" value="OS05G0401200 PROTEIN"/>
    <property type="match status" value="1"/>
</dbReference>
<reference evidence="1 3" key="1">
    <citation type="journal article" date="2012" name="Nature">
        <title>Algal genomes reveal evolutionary mosaicism and the fate of nucleomorphs.</title>
        <authorList>
            <consortium name="DOE Joint Genome Institute"/>
            <person name="Curtis B.A."/>
            <person name="Tanifuji G."/>
            <person name="Burki F."/>
            <person name="Gruber A."/>
            <person name="Irimia M."/>
            <person name="Maruyama S."/>
            <person name="Arias M.C."/>
            <person name="Ball S.G."/>
            <person name="Gile G.H."/>
            <person name="Hirakawa Y."/>
            <person name="Hopkins J.F."/>
            <person name="Kuo A."/>
            <person name="Rensing S.A."/>
            <person name="Schmutz J."/>
            <person name="Symeonidi A."/>
            <person name="Elias M."/>
            <person name="Eveleigh R.J."/>
            <person name="Herman E.K."/>
            <person name="Klute M.J."/>
            <person name="Nakayama T."/>
            <person name="Obornik M."/>
            <person name="Reyes-Prieto A."/>
            <person name="Armbrust E.V."/>
            <person name="Aves S.J."/>
            <person name="Beiko R.G."/>
            <person name="Coutinho P."/>
            <person name="Dacks J.B."/>
            <person name="Durnford D.G."/>
            <person name="Fast N.M."/>
            <person name="Green B.R."/>
            <person name="Grisdale C.J."/>
            <person name="Hempel F."/>
            <person name="Henrissat B."/>
            <person name="Hoppner M.P."/>
            <person name="Ishida K."/>
            <person name="Kim E."/>
            <person name="Koreny L."/>
            <person name="Kroth P.G."/>
            <person name="Liu Y."/>
            <person name="Malik S.B."/>
            <person name="Maier U.G."/>
            <person name="McRose D."/>
            <person name="Mock T."/>
            <person name="Neilson J.A."/>
            <person name="Onodera N.T."/>
            <person name="Poole A.M."/>
            <person name="Pritham E.J."/>
            <person name="Richards T.A."/>
            <person name="Rocap G."/>
            <person name="Roy S.W."/>
            <person name="Sarai C."/>
            <person name="Schaack S."/>
            <person name="Shirato S."/>
            <person name="Slamovits C.H."/>
            <person name="Spencer D.F."/>
            <person name="Suzuki S."/>
            <person name="Worden A.Z."/>
            <person name="Zauner S."/>
            <person name="Barry K."/>
            <person name="Bell C."/>
            <person name="Bharti A.K."/>
            <person name="Crow J.A."/>
            <person name="Grimwood J."/>
            <person name="Kramer R."/>
            <person name="Lindquist E."/>
            <person name="Lucas S."/>
            <person name="Salamov A."/>
            <person name="McFadden G.I."/>
            <person name="Lane C.E."/>
            <person name="Keeling P.J."/>
            <person name="Gray M.W."/>
            <person name="Grigoriev I.V."/>
            <person name="Archibald J.M."/>
        </authorList>
    </citation>
    <scope>NUCLEOTIDE SEQUENCE</scope>
    <source>
        <strain evidence="1 3">CCMP2712</strain>
    </source>
</reference>
<name>L1JQC5_GUITC</name>
<evidence type="ECO:0000313" key="2">
    <source>
        <dbReference type="EnsemblProtists" id="EKX50489"/>
    </source>
</evidence>
<dbReference type="EMBL" id="JH992978">
    <property type="protein sequence ID" value="EKX50489.1"/>
    <property type="molecule type" value="Genomic_DNA"/>
</dbReference>
<keyword evidence="3" id="KW-1185">Reference proteome</keyword>
<dbReference type="GeneID" id="17307325"/>
<organism evidence="1">
    <name type="scientific">Guillardia theta (strain CCMP2712)</name>
    <name type="common">Cryptophyte</name>
    <dbReference type="NCBI Taxonomy" id="905079"/>
    <lineage>
        <taxon>Eukaryota</taxon>
        <taxon>Cryptophyceae</taxon>
        <taxon>Pyrenomonadales</taxon>
        <taxon>Geminigeraceae</taxon>
        <taxon>Guillardia</taxon>
    </lineage>
</organism>
<proteinExistence type="predicted"/>
<dbReference type="PaxDb" id="55529-EKX50489"/>
<dbReference type="InterPro" id="IPR021467">
    <property type="entry name" value="DUF3119"/>
</dbReference>
<dbReference type="AlphaFoldDB" id="L1JQC5"/>
<dbReference type="Proteomes" id="UP000011087">
    <property type="component" value="Unassembled WGS sequence"/>
</dbReference>
<reference evidence="3" key="2">
    <citation type="submission" date="2012-11" db="EMBL/GenBank/DDBJ databases">
        <authorList>
            <person name="Kuo A."/>
            <person name="Curtis B.A."/>
            <person name="Tanifuji G."/>
            <person name="Burki F."/>
            <person name="Gruber A."/>
            <person name="Irimia M."/>
            <person name="Maruyama S."/>
            <person name="Arias M.C."/>
            <person name="Ball S.G."/>
            <person name="Gile G.H."/>
            <person name="Hirakawa Y."/>
            <person name="Hopkins J.F."/>
            <person name="Rensing S.A."/>
            <person name="Schmutz J."/>
            <person name="Symeonidi A."/>
            <person name="Elias M."/>
            <person name="Eveleigh R.J."/>
            <person name="Herman E.K."/>
            <person name="Klute M.J."/>
            <person name="Nakayama T."/>
            <person name="Obornik M."/>
            <person name="Reyes-Prieto A."/>
            <person name="Armbrust E.V."/>
            <person name="Aves S.J."/>
            <person name="Beiko R.G."/>
            <person name="Coutinho P."/>
            <person name="Dacks J.B."/>
            <person name="Durnford D.G."/>
            <person name="Fast N.M."/>
            <person name="Green B.R."/>
            <person name="Grisdale C."/>
            <person name="Hempe F."/>
            <person name="Henrissat B."/>
            <person name="Hoppner M.P."/>
            <person name="Ishida K.-I."/>
            <person name="Kim E."/>
            <person name="Koreny L."/>
            <person name="Kroth P.G."/>
            <person name="Liu Y."/>
            <person name="Malik S.-B."/>
            <person name="Maier U.G."/>
            <person name="McRose D."/>
            <person name="Mock T."/>
            <person name="Neilson J.A."/>
            <person name="Onodera N.T."/>
            <person name="Poole A.M."/>
            <person name="Pritham E.J."/>
            <person name="Richards T.A."/>
            <person name="Rocap G."/>
            <person name="Roy S.W."/>
            <person name="Sarai C."/>
            <person name="Schaack S."/>
            <person name="Shirato S."/>
            <person name="Slamovits C.H."/>
            <person name="Spencer D.F."/>
            <person name="Suzuki S."/>
            <person name="Worden A.Z."/>
            <person name="Zauner S."/>
            <person name="Barry K."/>
            <person name="Bell C."/>
            <person name="Bharti A.K."/>
            <person name="Crow J.A."/>
            <person name="Grimwood J."/>
            <person name="Kramer R."/>
            <person name="Lindquist E."/>
            <person name="Lucas S."/>
            <person name="Salamov A."/>
            <person name="McFadden G.I."/>
            <person name="Lane C.E."/>
            <person name="Keeling P.J."/>
            <person name="Gray M.W."/>
            <person name="Grigoriev I.V."/>
            <person name="Archibald J.M."/>
        </authorList>
    </citation>
    <scope>NUCLEOTIDE SEQUENCE</scope>
    <source>
        <strain evidence="3">CCMP2712</strain>
    </source>
</reference>
<dbReference type="eggNOG" id="ENOG502R1VP">
    <property type="taxonomic scope" value="Eukaryota"/>
</dbReference>
<dbReference type="Pfam" id="PF11317">
    <property type="entry name" value="DUF3119"/>
    <property type="match status" value="1"/>
</dbReference>
<dbReference type="STRING" id="905079.L1JQC5"/>
<dbReference type="PANTHER" id="PTHR35550">
    <property type="match status" value="1"/>
</dbReference>
<dbReference type="OrthoDB" id="1921626at2759"/>
<dbReference type="KEGG" id="gtt:GUITHDRAFT_135155"/>
<dbReference type="RefSeq" id="XP_005837469.1">
    <property type="nucleotide sequence ID" value="XM_005837412.1"/>
</dbReference>
<protein>
    <submittedName>
        <fullName evidence="1 2">Uncharacterized protein</fullName>
    </submittedName>
</protein>
<dbReference type="EnsemblProtists" id="EKX50489">
    <property type="protein sequence ID" value="EKX50489"/>
    <property type="gene ID" value="GUITHDRAFT_135155"/>
</dbReference>
<dbReference type="OMA" id="PDYRISI"/>
<accession>L1JQC5</accession>
<sequence>MRSPPVSRNLVMKGNEVVIEPDYKAPAAGVPIGALGVLFAVQTGRVRFVLDDEAFELKVKGQSEQQLDDSGENIVVGGANRWKYPTWVNYDFFPSLEFPILVYFKENQTPQEKWGKGPGGFDNRNNGQIHFFPAICNTEQLNKVFIEKGLPSERYNPK</sequence>
<evidence type="ECO:0000313" key="1">
    <source>
        <dbReference type="EMBL" id="EKX50489.1"/>
    </source>
</evidence>
<evidence type="ECO:0000313" key="3">
    <source>
        <dbReference type="Proteomes" id="UP000011087"/>
    </source>
</evidence>
<dbReference type="HOGENOM" id="CLU_108245_0_0_1"/>